<dbReference type="RefSeq" id="WP_089838319.1">
    <property type="nucleotide sequence ID" value="NZ_FNBN01000013.1"/>
</dbReference>
<dbReference type="STRING" id="104663.SAMN04488121_11338"/>
<dbReference type="InterPro" id="IPR021953">
    <property type="entry name" value="DUF3570"/>
</dbReference>
<evidence type="ECO:0000256" key="1">
    <source>
        <dbReference type="SAM" id="SignalP"/>
    </source>
</evidence>
<reference evidence="2 3" key="1">
    <citation type="submission" date="2016-10" db="EMBL/GenBank/DDBJ databases">
        <authorList>
            <person name="de Groot N.N."/>
        </authorList>
    </citation>
    <scope>NUCLEOTIDE SEQUENCE [LARGE SCALE GENOMIC DNA]</scope>
    <source>
        <strain evidence="2 3">DSM 527</strain>
    </source>
</reference>
<dbReference type="EMBL" id="FNBN01000013">
    <property type="protein sequence ID" value="SDH48918.1"/>
    <property type="molecule type" value="Genomic_DNA"/>
</dbReference>
<feature type="signal peptide" evidence="1">
    <location>
        <begin position="1"/>
        <end position="19"/>
    </location>
</feature>
<dbReference type="OrthoDB" id="5450709at2"/>
<evidence type="ECO:0000313" key="2">
    <source>
        <dbReference type="EMBL" id="SDH48918.1"/>
    </source>
</evidence>
<accession>A0A1G8CU04</accession>
<dbReference type="Proteomes" id="UP000199045">
    <property type="component" value="Unassembled WGS sequence"/>
</dbReference>
<evidence type="ECO:0008006" key="4">
    <source>
        <dbReference type="Google" id="ProtNLM"/>
    </source>
</evidence>
<organism evidence="2 3">
    <name type="scientific">Chitinophaga filiformis</name>
    <name type="common">Myxococcus filiformis</name>
    <name type="synonym">Flexibacter filiformis</name>
    <dbReference type="NCBI Taxonomy" id="104663"/>
    <lineage>
        <taxon>Bacteria</taxon>
        <taxon>Pseudomonadati</taxon>
        <taxon>Bacteroidota</taxon>
        <taxon>Chitinophagia</taxon>
        <taxon>Chitinophagales</taxon>
        <taxon>Chitinophagaceae</taxon>
        <taxon>Chitinophaga</taxon>
    </lineage>
</organism>
<name>A0A1G8CU04_CHIFI</name>
<proteinExistence type="predicted"/>
<feature type="chain" id="PRO_5011729951" description="DUF3570 domain-containing protein" evidence="1">
    <location>
        <begin position="20"/>
        <end position="395"/>
    </location>
</feature>
<keyword evidence="1" id="KW-0732">Signal</keyword>
<sequence>MKRIFFTAAAILAILRANAQEVKDSTGYESRKLKVEEINLISSYYHQNGENAAVTGGVGSQKLTDIANVFDVKLFKYDRKNRKHTFDIEIGLDNYTSASSDRIDLKANSSASHADTRIYPSLTWSVENEKKGTTFGIGVSASTEFDYKSFGANVSFAKKTRDRNGEFSAKFQTYLDRVTLIAPVELRPGGEEDKNYPTANRNTYAGSLSYSQIINQRLQVTLLADLVSQSGYLGLPFYRVYFTDGSVHQETLPDKRLKVPLGLRANYFLGDRFIIRTYYRFYTDDWGLTSHTASIEVPVKITPFVSVSPFYRYYTQSAVKYFAPYQQHTNGEQYYTSNYDLSKFSSNFVGAGIRLAPPRGVLGMQHFNMIELRYGHYVKNINMSSNIVSVNLKFK</sequence>
<protein>
    <recommendedName>
        <fullName evidence="4">DUF3570 domain-containing protein</fullName>
    </recommendedName>
</protein>
<evidence type="ECO:0000313" key="3">
    <source>
        <dbReference type="Proteomes" id="UP000199045"/>
    </source>
</evidence>
<gene>
    <name evidence="2" type="ORF">SAMN04488121_11338</name>
</gene>
<dbReference type="Pfam" id="PF12094">
    <property type="entry name" value="DUF3570"/>
    <property type="match status" value="1"/>
</dbReference>
<dbReference type="AlphaFoldDB" id="A0A1G8CU04"/>